<dbReference type="GeneID" id="41972745"/>
<dbReference type="EMBL" id="SKBQ01000027">
    <property type="protein sequence ID" value="TPX14606.1"/>
    <property type="molecule type" value="Genomic_DNA"/>
</dbReference>
<keyword evidence="1" id="KW-0560">Oxidoreductase</keyword>
<dbReference type="PANTHER" id="PTHR43157">
    <property type="entry name" value="PHOSPHATIDYLINOSITOL-GLYCAN BIOSYNTHESIS CLASS F PROTEIN-RELATED"/>
    <property type="match status" value="1"/>
</dbReference>
<organism evidence="2 3">
    <name type="scientific">Thyridium curvatum</name>
    <dbReference type="NCBI Taxonomy" id="1093900"/>
    <lineage>
        <taxon>Eukaryota</taxon>
        <taxon>Fungi</taxon>
        <taxon>Dikarya</taxon>
        <taxon>Ascomycota</taxon>
        <taxon>Pezizomycotina</taxon>
        <taxon>Sordariomycetes</taxon>
        <taxon>Sordariomycetidae</taxon>
        <taxon>Thyridiales</taxon>
        <taxon>Thyridiaceae</taxon>
        <taxon>Thyridium</taxon>
    </lineage>
</organism>
<evidence type="ECO:0000313" key="3">
    <source>
        <dbReference type="Proteomes" id="UP000319257"/>
    </source>
</evidence>
<dbReference type="InterPro" id="IPR002347">
    <property type="entry name" value="SDR_fam"/>
</dbReference>
<name>A0A507B681_9PEZI</name>
<dbReference type="OrthoDB" id="542013at2759"/>
<dbReference type="AlphaFoldDB" id="A0A507B681"/>
<dbReference type="Pfam" id="PF00106">
    <property type="entry name" value="adh_short"/>
    <property type="match status" value="1"/>
</dbReference>
<accession>A0A507B681</accession>
<evidence type="ECO:0000256" key="1">
    <source>
        <dbReference type="ARBA" id="ARBA00023002"/>
    </source>
</evidence>
<dbReference type="RefSeq" id="XP_030996317.1">
    <property type="nucleotide sequence ID" value="XM_031139805.1"/>
</dbReference>
<sequence length="349" mass="38642">MSLRATLHNKWFPLPLPPKDTFKGQRVLVTGANTGLGLATAKHLLNLSAAEVIITCRNATRGNSTKERLEKSIPGSKGRIRVMALDMDRYATCVEFVNTIKKDYSDKGGLDYIVLNAGTHEATYKKSLEGWEQDIQVNALSTTLIALLLLPYLKAMRPHRTSPAHLGIISSGTHLNIKIDEWKKYHQQGGILKHFIPAENFPGSMSMYCISKLMVIYAVREIAKLALGSDGHTCRPDFILNHICPGIVATELSRSMRALSIIYDIGAPIFTGLLGQSPENGSKIVLKAGLTTKEEHGKFIVRYMTDEEYKKKSEPFVGSSQGQEVQALVWKEIRDELVAKVPSVQEALL</sequence>
<dbReference type="InParanoid" id="A0A507B681"/>
<dbReference type="GO" id="GO:0016491">
    <property type="term" value="F:oxidoreductase activity"/>
    <property type="evidence" value="ECO:0007669"/>
    <property type="project" value="UniProtKB-KW"/>
</dbReference>
<gene>
    <name evidence="2" type="ORF">E0L32_005298</name>
</gene>
<proteinExistence type="predicted"/>
<protein>
    <submittedName>
        <fullName evidence="2">Uncharacterized protein</fullName>
    </submittedName>
</protein>
<dbReference type="SUPFAM" id="SSF51735">
    <property type="entry name" value="NAD(P)-binding Rossmann-fold domains"/>
    <property type="match status" value="1"/>
</dbReference>
<dbReference type="Proteomes" id="UP000319257">
    <property type="component" value="Unassembled WGS sequence"/>
</dbReference>
<keyword evidence="3" id="KW-1185">Reference proteome</keyword>
<evidence type="ECO:0000313" key="2">
    <source>
        <dbReference type="EMBL" id="TPX14606.1"/>
    </source>
</evidence>
<dbReference type="STRING" id="1093900.A0A507B681"/>
<dbReference type="PANTHER" id="PTHR43157:SF31">
    <property type="entry name" value="PHOSPHATIDYLINOSITOL-GLYCAN BIOSYNTHESIS CLASS F PROTEIN"/>
    <property type="match status" value="1"/>
</dbReference>
<dbReference type="PRINTS" id="PR00081">
    <property type="entry name" value="GDHRDH"/>
</dbReference>
<dbReference type="Gene3D" id="3.40.50.720">
    <property type="entry name" value="NAD(P)-binding Rossmann-like Domain"/>
    <property type="match status" value="1"/>
</dbReference>
<reference evidence="2 3" key="1">
    <citation type="submission" date="2019-06" db="EMBL/GenBank/DDBJ databases">
        <title>Draft genome sequence of the filamentous fungus Phialemoniopsis curvata isolated from diesel fuel.</title>
        <authorList>
            <person name="Varaljay V.A."/>
            <person name="Lyon W.J."/>
            <person name="Crouch A.L."/>
            <person name="Drake C.E."/>
            <person name="Hollomon J.M."/>
            <person name="Nadeau L.J."/>
            <person name="Nunn H.S."/>
            <person name="Stevenson B.S."/>
            <person name="Bojanowski C.L."/>
            <person name="Crookes-Goodson W.J."/>
        </authorList>
    </citation>
    <scope>NUCLEOTIDE SEQUENCE [LARGE SCALE GENOMIC DNA]</scope>
    <source>
        <strain evidence="2 3">D216</strain>
    </source>
</reference>
<dbReference type="InterPro" id="IPR036291">
    <property type="entry name" value="NAD(P)-bd_dom_sf"/>
</dbReference>
<comment type="caution">
    <text evidence="2">The sequence shown here is derived from an EMBL/GenBank/DDBJ whole genome shotgun (WGS) entry which is preliminary data.</text>
</comment>